<dbReference type="Proteomes" id="UP001302274">
    <property type="component" value="Unassembled WGS sequence"/>
</dbReference>
<reference evidence="1 2" key="1">
    <citation type="submission" date="2023-11" db="EMBL/GenBank/DDBJ databases">
        <title>A Novel Polar Bacteriovorax (B. antarcticus) Isolated from the Biocrust in Antarctica.</title>
        <authorList>
            <person name="Mun W."/>
            <person name="Choi S.Y."/>
            <person name="Mitchell R.J."/>
        </authorList>
    </citation>
    <scope>NUCLEOTIDE SEQUENCE [LARGE SCALE GENOMIC DNA]</scope>
    <source>
        <strain evidence="1 2">PP10</strain>
    </source>
</reference>
<dbReference type="EMBL" id="JAYGJQ010000002">
    <property type="protein sequence ID" value="MEA9356748.1"/>
    <property type="molecule type" value="Genomic_DNA"/>
</dbReference>
<dbReference type="RefSeq" id="WP_323576642.1">
    <property type="nucleotide sequence ID" value="NZ_JAYGJQ010000002.1"/>
</dbReference>
<evidence type="ECO:0000313" key="2">
    <source>
        <dbReference type="Proteomes" id="UP001302274"/>
    </source>
</evidence>
<sequence>MPQKFSNSVSLYGFGVLKNGVKYDFPYKESVLSLEPITENVYFALGDSEDDTNAEFAKMPFCKTINTTWDKSLKDGKVISVETNKALDFLKQSLTPAELKHAWGLYLQADEVLHEDDYKVLKKDLEYCEANGYDAISFRYLHFWHTHHDVAISKNWYPHEIRLIKLDSPIESWGDGQSFKNQKKVFFTEARIFHYGHVREQKAYAEKMRFQSSFHHADHLVEEKLKKDAKNSKKHKSLYFFGTHPLVMKDRILRMNDIWELPVVDEVAIVGNSEKYSPELVKTIAAKKVSWFKSTSEVPKSLQKNMVITNPSILDYFLKRAQPNLKMKSKHAQAWSDDFRFIMQVSSRKIGFRHD</sequence>
<comment type="caution">
    <text evidence="1">The sequence shown here is derived from an EMBL/GenBank/DDBJ whole genome shotgun (WGS) entry which is preliminary data.</text>
</comment>
<name>A0ABU5VUL6_9BACT</name>
<keyword evidence="2" id="KW-1185">Reference proteome</keyword>
<evidence type="ECO:0000313" key="1">
    <source>
        <dbReference type="EMBL" id="MEA9356748.1"/>
    </source>
</evidence>
<proteinExistence type="predicted"/>
<organism evidence="1 2">
    <name type="scientific">Bacteriovorax antarcticus</name>
    <dbReference type="NCBI Taxonomy" id="3088717"/>
    <lineage>
        <taxon>Bacteria</taxon>
        <taxon>Pseudomonadati</taxon>
        <taxon>Bdellovibrionota</taxon>
        <taxon>Bacteriovoracia</taxon>
        <taxon>Bacteriovoracales</taxon>
        <taxon>Bacteriovoracaceae</taxon>
        <taxon>Bacteriovorax</taxon>
    </lineage>
</organism>
<accession>A0ABU5VUL6</accession>
<protein>
    <submittedName>
        <fullName evidence="1">Uncharacterized protein</fullName>
    </submittedName>
</protein>
<gene>
    <name evidence="1" type="ORF">SHI21_11055</name>
</gene>